<feature type="domain" description="DUF2070" evidence="2">
    <location>
        <begin position="9"/>
        <end position="645"/>
    </location>
</feature>
<protein>
    <submittedName>
        <fullName evidence="3">DUF2070 family protein</fullName>
    </submittedName>
</protein>
<keyword evidence="1" id="KW-0472">Membrane</keyword>
<organism evidence="3 4">
    <name type="scientific">Halorussus limi</name>
    <dbReference type="NCBI Taxonomy" id="2938695"/>
    <lineage>
        <taxon>Archaea</taxon>
        <taxon>Methanobacteriati</taxon>
        <taxon>Methanobacteriota</taxon>
        <taxon>Stenosarchaea group</taxon>
        <taxon>Halobacteria</taxon>
        <taxon>Halobacteriales</taxon>
        <taxon>Haladaptataceae</taxon>
        <taxon>Halorussus</taxon>
    </lineage>
</organism>
<evidence type="ECO:0000256" key="1">
    <source>
        <dbReference type="SAM" id="Phobius"/>
    </source>
</evidence>
<proteinExistence type="predicted"/>
<dbReference type="EMBL" id="CP096659">
    <property type="protein sequence ID" value="UPV72931.1"/>
    <property type="molecule type" value="Genomic_DNA"/>
</dbReference>
<feature type="transmembrane region" description="Helical" evidence="1">
    <location>
        <begin position="21"/>
        <end position="40"/>
    </location>
</feature>
<feature type="transmembrane region" description="Helical" evidence="1">
    <location>
        <begin position="143"/>
        <end position="164"/>
    </location>
</feature>
<evidence type="ECO:0000313" key="3">
    <source>
        <dbReference type="EMBL" id="UPV72931.1"/>
    </source>
</evidence>
<feature type="transmembrane region" description="Helical" evidence="1">
    <location>
        <begin position="83"/>
        <end position="107"/>
    </location>
</feature>
<feature type="transmembrane region" description="Helical" evidence="1">
    <location>
        <begin position="625"/>
        <end position="652"/>
    </location>
</feature>
<dbReference type="GeneID" id="72185586"/>
<keyword evidence="4" id="KW-1185">Reference proteome</keyword>
<feature type="transmembrane region" description="Helical" evidence="1">
    <location>
        <begin position="201"/>
        <end position="219"/>
    </location>
</feature>
<accession>A0A8U0HPZ2</accession>
<evidence type="ECO:0000259" key="2">
    <source>
        <dbReference type="Pfam" id="PF09843"/>
    </source>
</evidence>
<keyword evidence="1" id="KW-0812">Transmembrane</keyword>
<evidence type="ECO:0000313" key="4">
    <source>
        <dbReference type="Proteomes" id="UP000830729"/>
    </source>
</evidence>
<reference evidence="3 4" key="1">
    <citation type="submission" date="2022-04" db="EMBL/GenBank/DDBJ databases">
        <title>Diverse halophilic archaea isolated from saline environments.</title>
        <authorList>
            <person name="Cui H.-L."/>
        </authorList>
    </citation>
    <scope>NUCLEOTIDE SEQUENCE [LARGE SCALE GENOMIC DNA]</scope>
    <source>
        <strain evidence="3 4">XZYJT49</strain>
    </source>
</reference>
<dbReference type="Pfam" id="PF09843">
    <property type="entry name" value="DUF2070"/>
    <property type="match status" value="1"/>
</dbReference>
<name>A0A8U0HPZ2_9EURY</name>
<dbReference type="AlphaFoldDB" id="A0A8U0HPZ2"/>
<dbReference type="InterPro" id="IPR019204">
    <property type="entry name" value="DUF2070_membrane"/>
</dbReference>
<sequence length="654" mass="68626">MTATQGDLASLSRYIFRAPRWYASVTFALLIAAVAGVGAFDSQFVLEDAWQGVFFIGVPTVAASLLTTPVDRSLGGQLTYNRSSLLALTCEAIIVAIMAAAGAIAALTPHLGQQFVFDSLIVGLASVFALRLLVVMAVSGRSVLVAAIPASLQTAAAALLFFIYSGTMKYLYVGGGPLVEVVFMRADEAPPELGVIVPVDFALLGVMCLIYGSAVWAFVQFIDRPWKRSLGVSVLDFIRGFIGHIAEGTNELEGFFEDIGEEAVVPVTVLAFRSADDGAEKARFVLPMIHPGPMGEIGGGNLPERVAESAEGIAFPPHATAGHDFNLVTEREVETLIETANDAFENIEYHDTATPAVRVQEGDAKVVGQAFGGDALLVATYSPEFADDVEYAVGLSAAAEARSAGVEDVMLVDAHNCNNGLQGPDLGHVYPGSERSFEMMQAAGETGDRLADAEQAPVRMGVAWDETEWEPLDGIGPLGVRVSILEVGDHRTAYVLVDGNNMEPGLRDRIVARLTGEDGAASAGESSGVKAAEESATVAADGAALPVVDEAEVMTTDTHVVNQVEASNQVGEAIDQDELVAVVERLVGEATEDLEPVEAGMASERAEVTVFGNDRTETLASHANAVISMGAALAATVVMAAMAVSLLIFFIASS</sequence>
<feature type="transmembrane region" description="Helical" evidence="1">
    <location>
        <begin position="119"/>
        <end position="138"/>
    </location>
</feature>
<dbReference type="KEGG" id="halx:M0R89_10265"/>
<feature type="transmembrane region" description="Helical" evidence="1">
    <location>
        <begin position="52"/>
        <end position="71"/>
    </location>
</feature>
<dbReference type="Proteomes" id="UP000830729">
    <property type="component" value="Chromosome"/>
</dbReference>
<keyword evidence="1" id="KW-1133">Transmembrane helix</keyword>
<gene>
    <name evidence="3" type="ORF">M0R89_10265</name>
</gene>
<dbReference type="RefSeq" id="WP_248648990.1">
    <property type="nucleotide sequence ID" value="NZ_CP096659.1"/>
</dbReference>